<dbReference type="GO" id="GO:0005829">
    <property type="term" value="C:cytosol"/>
    <property type="evidence" value="ECO:0007669"/>
    <property type="project" value="TreeGrafter"/>
</dbReference>
<dbReference type="EMBL" id="JADGJW010000072">
    <property type="protein sequence ID" value="KAJ3225065.1"/>
    <property type="molecule type" value="Genomic_DNA"/>
</dbReference>
<sequence length="386" mass="44344">MSQEKEDLSSEVLDESQGSILLGLISQLRKGSDLHKVTLPTFVLEPRSMLERITDFVSHPDLILETAKKEDPVIRFIDVVRYFISIWHVRPKGVKKPYNPVLGELFRCKWEFENNTEGYYVAEQVSHHPPISCYVFASPENNIIITGEVRPTSKFLGNSAATIMGGGSKIQFLNRPGEEYFVSTPNIYARGILFGTMFMELGDIVTIKCPKTNISCEIEFKVKGFFTGSYNAIAGKVKDDASGETLFNLSGKWSEVIYYQKTNWPNKEVLFDVSTSKIHKKIVAPEEEMNEFESRLLWTKVTKAMFAKDLDTATEEKSKIEDQQRRVVKNRTGNGTKWENQFFELNNDEWKFKCPISDDLLLAKEEIKSFIFSKPRLPMYEKFWTS</sequence>
<proteinExistence type="inferred from homology"/>
<dbReference type="Proteomes" id="UP001211065">
    <property type="component" value="Unassembled WGS sequence"/>
</dbReference>
<keyword evidence="4" id="KW-1185">Reference proteome</keyword>
<dbReference type="InterPro" id="IPR018494">
    <property type="entry name" value="Oxysterol-bd_CS"/>
</dbReference>
<evidence type="ECO:0000313" key="4">
    <source>
        <dbReference type="Proteomes" id="UP001211065"/>
    </source>
</evidence>
<protein>
    <recommendedName>
        <fullName evidence="5">Oxysterol-binding protein</fullName>
    </recommendedName>
</protein>
<dbReference type="Gene3D" id="1.10.287.2720">
    <property type="match status" value="1"/>
</dbReference>
<dbReference type="Gene3D" id="3.30.70.3490">
    <property type="match status" value="1"/>
</dbReference>
<evidence type="ECO:0000256" key="1">
    <source>
        <dbReference type="ARBA" id="ARBA00008842"/>
    </source>
</evidence>
<evidence type="ECO:0000256" key="2">
    <source>
        <dbReference type="RuleBase" id="RU003844"/>
    </source>
</evidence>
<gene>
    <name evidence="3" type="ORF">HK099_007440</name>
</gene>
<dbReference type="InterPro" id="IPR000648">
    <property type="entry name" value="Oxysterol-bd"/>
</dbReference>
<dbReference type="PANTHER" id="PTHR10972:SF102">
    <property type="entry name" value="OXYSTEROL-BINDING PROTEIN"/>
    <property type="match status" value="1"/>
</dbReference>
<reference evidence="3" key="1">
    <citation type="submission" date="2020-05" db="EMBL/GenBank/DDBJ databases">
        <title>Phylogenomic resolution of chytrid fungi.</title>
        <authorList>
            <person name="Stajich J.E."/>
            <person name="Amses K."/>
            <person name="Simmons R."/>
            <person name="Seto K."/>
            <person name="Myers J."/>
            <person name="Bonds A."/>
            <person name="Quandt C.A."/>
            <person name="Barry K."/>
            <person name="Liu P."/>
            <person name="Grigoriev I."/>
            <person name="Longcore J.E."/>
            <person name="James T.Y."/>
        </authorList>
    </citation>
    <scope>NUCLEOTIDE SEQUENCE</scope>
    <source>
        <strain evidence="3">JEL0476</strain>
    </source>
</reference>
<dbReference type="SUPFAM" id="SSF144000">
    <property type="entry name" value="Oxysterol-binding protein-like"/>
    <property type="match status" value="1"/>
</dbReference>
<name>A0AAD5Y0L4_9FUNG</name>
<dbReference type="Gene3D" id="2.40.160.120">
    <property type="match status" value="1"/>
</dbReference>
<dbReference type="PANTHER" id="PTHR10972">
    <property type="entry name" value="OXYSTEROL-BINDING PROTEIN-RELATED"/>
    <property type="match status" value="1"/>
</dbReference>
<evidence type="ECO:0008006" key="5">
    <source>
        <dbReference type="Google" id="ProtNLM"/>
    </source>
</evidence>
<dbReference type="Pfam" id="PF01237">
    <property type="entry name" value="Oxysterol_BP"/>
    <property type="match status" value="1"/>
</dbReference>
<dbReference type="GO" id="GO:0016020">
    <property type="term" value="C:membrane"/>
    <property type="evidence" value="ECO:0007669"/>
    <property type="project" value="TreeGrafter"/>
</dbReference>
<dbReference type="InterPro" id="IPR037239">
    <property type="entry name" value="OSBP_sf"/>
</dbReference>
<dbReference type="AlphaFoldDB" id="A0AAD5Y0L4"/>
<dbReference type="FunFam" id="1.10.287.2720:FF:000001">
    <property type="entry name" value="Oxysterol-binding OBPalpha"/>
    <property type="match status" value="1"/>
</dbReference>
<dbReference type="GO" id="GO:0032934">
    <property type="term" value="F:sterol binding"/>
    <property type="evidence" value="ECO:0007669"/>
    <property type="project" value="TreeGrafter"/>
</dbReference>
<comment type="similarity">
    <text evidence="1 2">Belongs to the OSBP family.</text>
</comment>
<dbReference type="PROSITE" id="PS01013">
    <property type="entry name" value="OSBP"/>
    <property type="match status" value="1"/>
</dbReference>
<comment type="caution">
    <text evidence="3">The sequence shown here is derived from an EMBL/GenBank/DDBJ whole genome shotgun (WGS) entry which is preliminary data.</text>
</comment>
<evidence type="ECO:0000313" key="3">
    <source>
        <dbReference type="EMBL" id="KAJ3225065.1"/>
    </source>
</evidence>
<accession>A0AAD5Y0L4</accession>
<organism evidence="3 4">
    <name type="scientific">Clydaea vesicula</name>
    <dbReference type="NCBI Taxonomy" id="447962"/>
    <lineage>
        <taxon>Eukaryota</taxon>
        <taxon>Fungi</taxon>
        <taxon>Fungi incertae sedis</taxon>
        <taxon>Chytridiomycota</taxon>
        <taxon>Chytridiomycota incertae sedis</taxon>
        <taxon>Chytridiomycetes</taxon>
        <taxon>Lobulomycetales</taxon>
        <taxon>Lobulomycetaceae</taxon>
        <taxon>Clydaea</taxon>
    </lineage>
</organism>